<feature type="transmembrane region" description="Helical" evidence="2">
    <location>
        <begin position="39"/>
        <end position="61"/>
    </location>
</feature>
<evidence type="ECO:0000256" key="1">
    <source>
        <dbReference type="SAM" id="MobiDB-lite"/>
    </source>
</evidence>
<reference evidence="4 5" key="1">
    <citation type="submission" date="2021-03" db="EMBL/GenBank/DDBJ databases">
        <title>Assistant Professor.</title>
        <authorList>
            <person name="Huq M.A."/>
        </authorList>
    </citation>
    <scope>NUCLEOTIDE SEQUENCE [LARGE SCALE GENOMIC DNA]</scope>
    <source>
        <strain evidence="4 5">MAH-29</strain>
    </source>
</reference>
<sequence>MPSLRISDIFIHVCAGLAFLTLPLLFMSGHTGNEGILPIVFSLGYWIFGLTYIGIFYLNSYWLIPSLYFQKKYLIYVATILLMFVVVSYGRPFEHLLQHQRHLKPPPTRVFNPGQGIPHQPGGGPPPGPGRPRSMRIDIVSIFLYIMTIALGMAIQVTRQWRNSLQQISRAEADRAQAELSFLKAQINPHFLFNTLNNIYSLAITKNDKTADSIMKLSNIMRYVTDDVSKHFVPLQLEVDCIHDFIELQRLRLSKKVQVDFSVKGELENKAIVPLLLITFVENVFKYGISNHENATITIQLTASERSITFYCHNKIFIPAGAPIRTGIGIGNAKKRLEHLYPNKHLLNITNENGFFSVELILLA</sequence>
<evidence type="ECO:0000259" key="3">
    <source>
        <dbReference type="Pfam" id="PF06580"/>
    </source>
</evidence>
<keyword evidence="2" id="KW-0472">Membrane</keyword>
<dbReference type="PANTHER" id="PTHR34220:SF7">
    <property type="entry name" value="SENSOR HISTIDINE KINASE YPDA"/>
    <property type="match status" value="1"/>
</dbReference>
<protein>
    <submittedName>
        <fullName evidence="4">Histidine kinase</fullName>
    </submittedName>
</protein>
<evidence type="ECO:0000313" key="4">
    <source>
        <dbReference type="EMBL" id="MBO9199611.1"/>
    </source>
</evidence>
<evidence type="ECO:0000256" key="2">
    <source>
        <dbReference type="SAM" id="Phobius"/>
    </source>
</evidence>
<dbReference type="RefSeq" id="WP_209137669.1">
    <property type="nucleotide sequence ID" value="NZ_JAGHKO010000001.1"/>
</dbReference>
<dbReference type="GO" id="GO:0016301">
    <property type="term" value="F:kinase activity"/>
    <property type="evidence" value="ECO:0007669"/>
    <property type="project" value="UniProtKB-KW"/>
</dbReference>
<keyword evidence="4" id="KW-0808">Transferase</keyword>
<gene>
    <name evidence="4" type="ORF">J7I42_04990</name>
</gene>
<feature type="region of interest" description="Disordered" evidence="1">
    <location>
        <begin position="104"/>
        <end position="130"/>
    </location>
</feature>
<keyword evidence="2" id="KW-0812">Transmembrane</keyword>
<keyword evidence="5" id="KW-1185">Reference proteome</keyword>
<keyword evidence="2" id="KW-1133">Transmembrane helix</keyword>
<dbReference type="Pfam" id="PF06580">
    <property type="entry name" value="His_kinase"/>
    <property type="match status" value="1"/>
</dbReference>
<organism evidence="4 5">
    <name type="scientific">Niastella soli</name>
    <dbReference type="NCBI Taxonomy" id="2821487"/>
    <lineage>
        <taxon>Bacteria</taxon>
        <taxon>Pseudomonadati</taxon>
        <taxon>Bacteroidota</taxon>
        <taxon>Chitinophagia</taxon>
        <taxon>Chitinophagales</taxon>
        <taxon>Chitinophagaceae</taxon>
        <taxon>Niastella</taxon>
    </lineage>
</organism>
<comment type="caution">
    <text evidence="4">The sequence shown here is derived from an EMBL/GenBank/DDBJ whole genome shotgun (WGS) entry which is preliminary data.</text>
</comment>
<accession>A0ABS3YP05</accession>
<feature type="transmembrane region" description="Helical" evidence="2">
    <location>
        <begin position="73"/>
        <end position="90"/>
    </location>
</feature>
<feature type="domain" description="Signal transduction histidine kinase internal region" evidence="3">
    <location>
        <begin position="178"/>
        <end position="256"/>
    </location>
</feature>
<dbReference type="PANTHER" id="PTHR34220">
    <property type="entry name" value="SENSOR HISTIDINE KINASE YPDA"/>
    <property type="match status" value="1"/>
</dbReference>
<keyword evidence="4" id="KW-0418">Kinase</keyword>
<evidence type="ECO:0000313" key="5">
    <source>
        <dbReference type="Proteomes" id="UP000677244"/>
    </source>
</evidence>
<dbReference type="InterPro" id="IPR010559">
    <property type="entry name" value="Sig_transdc_His_kin_internal"/>
</dbReference>
<dbReference type="EMBL" id="JAGHKO010000001">
    <property type="protein sequence ID" value="MBO9199611.1"/>
    <property type="molecule type" value="Genomic_DNA"/>
</dbReference>
<dbReference type="Proteomes" id="UP000677244">
    <property type="component" value="Unassembled WGS sequence"/>
</dbReference>
<feature type="transmembrane region" description="Helical" evidence="2">
    <location>
        <begin position="139"/>
        <end position="157"/>
    </location>
</feature>
<feature type="transmembrane region" description="Helical" evidence="2">
    <location>
        <begin position="9"/>
        <end position="27"/>
    </location>
</feature>
<dbReference type="InterPro" id="IPR050640">
    <property type="entry name" value="Bact_2-comp_sensor_kinase"/>
</dbReference>
<name>A0ABS3YP05_9BACT</name>
<proteinExistence type="predicted"/>